<dbReference type="InterPro" id="IPR001451">
    <property type="entry name" value="Hexapep"/>
</dbReference>
<dbReference type="PANTHER" id="PTHR43300">
    <property type="entry name" value="ACETYLTRANSFERASE"/>
    <property type="match status" value="1"/>
</dbReference>
<dbReference type="Gene3D" id="2.160.10.10">
    <property type="entry name" value="Hexapeptide repeat proteins"/>
    <property type="match status" value="1"/>
</dbReference>
<keyword evidence="2" id="KW-0808">Transferase</keyword>
<name>A0A9D9DU06_9BACT</name>
<dbReference type="AlphaFoldDB" id="A0A9D9DU06"/>
<dbReference type="Pfam" id="PF14602">
    <property type="entry name" value="Hexapep_2"/>
    <property type="match status" value="2"/>
</dbReference>
<organism evidence="2 3">
    <name type="scientific">Candidatus Pullibacteroides excrementavium</name>
    <dbReference type="NCBI Taxonomy" id="2840905"/>
    <lineage>
        <taxon>Bacteria</taxon>
        <taxon>Pseudomonadati</taxon>
        <taxon>Bacteroidota</taxon>
        <taxon>Bacteroidia</taxon>
        <taxon>Bacteroidales</taxon>
        <taxon>Candidatus Pullibacteroides</taxon>
    </lineage>
</organism>
<dbReference type="GO" id="GO:0016746">
    <property type="term" value="F:acyltransferase activity"/>
    <property type="evidence" value="ECO:0007669"/>
    <property type="project" value="UniProtKB-KW"/>
</dbReference>
<proteinExistence type="inferred from homology"/>
<dbReference type="PANTHER" id="PTHR43300:SF7">
    <property type="entry name" value="UDP-N-ACETYLBACILLOSAMINE N-ACETYLTRANSFERASE"/>
    <property type="match status" value="1"/>
</dbReference>
<accession>A0A9D9DU06</accession>
<dbReference type="SUPFAM" id="SSF51161">
    <property type="entry name" value="Trimeric LpxA-like enzymes"/>
    <property type="match status" value="1"/>
</dbReference>
<gene>
    <name evidence="2" type="ORF">IAB08_06680</name>
</gene>
<reference evidence="2" key="1">
    <citation type="submission" date="2020-10" db="EMBL/GenBank/DDBJ databases">
        <authorList>
            <person name="Gilroy R."/>
        </authorList>
    </citation>
    <scope>NUCLEOTIDE SEQUENCE</scope>
    <source>
        <strain evidence="2">2889</strain>
    </source>
</reference>
<protein>
    <submittedName>
        <fullName evidence="2">Acyltransferase</fullName>
    </submittedName>
</protein>
<dbReference type="EMBL" id="JADIMZ010000100">
    <property type="protein sequence ID" value="MBO8432960.1"/>
    <property type="molecule type" value="Genomic_DNA"/>
</dbReference>
<comment type="caution">
    <text evidence="2">The sequence shown here is derived from an EMBL/GenBank/DDBJ whole genome shotgun (WGS) entry which is preliminary data.</text>
</comment>
<evidence type="ECO:0000313" key="2">
    <source>
        <dbReference type="EMBL" id="MBO8432960.1"/>
    </source>
</evidence>
<comment type="similarity">
    <text evidence="1">Belongs to the transferase hexapeptide repeat family.</text>
</comment>
<reference evidence="2" key="2">
    <citation type="journal article" date="2021" name="PeerJ">
        <title>Extensive microbial diversity within the chicken gut microbiome revealed by metagenomics and culture.</title>
        <authorList>
            <person name="Gilroy R."/>
            <person name="Ravi A."/>
            <person name="Getino M."/>
            <person name="Pursley I."/>
            <person name="Horton D.L."/>
            <person name="Alikhan N.F."/>
            <person name="Baker D."/>
            <person name="Gharbi K."/>
            <person name="Hall N."/>
            <person name="Watson M."/>
            <person name="Adriaenssens E.M."/>
            <person name="Foster-Nyarko E."/>
            <person name="Jarju S."/>
            <person name="Secka A."/>
            <person name="Antonio M."/>
            <person name="Oren A."/>
            <person name="Chaudhuri R.R."/>
            <person name="La Ragione R."/>
            <person name="Hildebrand F."/>
            <person name="Pallen M.J."/>
        </authorList>
    </citation>
    <scope>NUCLEOTIDE SEQUENCE</scope>
    <source>
        <strain evidence="2">2889</strain>
    </source>
</reference>
<sequence>MEKRQPKETFLSRMYRKRHPGAEPPYYYYYSLGTILAKPIRKWFSAVFIPSVPFASLRIVFYRWCGYKIGKNVFIGMRCYLDDMCANLIEIEDNVIISYGVFFACHGRNQGHNPIHIKEGAYIGMNCSLIARQEEGLVIGRNSVVGACSMVNKSIPDNATAVGTPAKVIALSHPDSPEKEE</sequence>
<dbReference type="InterPro" id="IPR011004">
    <property type="entry name" value="Trimer_LpxA-like_sf"/>
</dbReference>
<dbReference type="Proteomes" id="UP000823612">
    <property type="component" value="Unassembled WGS sequence"/>
</dbReference>
<keyword evidence="2" id="KW-0012">Acyltransferase</keyword>
<evidence type="ECO:0000313" key="3">
    <source>
        <dbReference type="Proteomes" id="UP000823612"/>
    </source>
</evidence>
<dbReference type="InterPro" id="IPR050179">
    <property type="entry name" value="Trans_hexapeptide_repeat"/>
</dbReference>
<dbReference type="CDD" id="cd04647">
    <property type="entry name" value="LbH_MAT_like"/>
    <property type="match status" value="1"/>
</dbReference>
<evidence type="ECO:0000256" key="1">
    <source>
        <dbReference type="ARBA" id="ARBA00007274"/>
    </source>
</evidence>